<keyword evidence="11" id="KW-1185">Reference proteome</keyword>
<dbReference type="PROSITE" id="PS01022">
    <property type="entry name" value="PTR2_1"/>
    <property type="match status" value="1"/>
</dbReference>
<feature type="transmembrane region" description="Helical" evidence="9">
    <location>
        <begin position="89"/>
        <end position="106"/>
    </location>
</feature>
<dbReference type="InterPro" id="IPR036259">
    <property type="entry name" value="MFS_trans_sf"/>
</dbReference>
<proteinExistence type="inferred from homology"/>
<evidence type="ECO:0000256" key="7">
    <source>
        <dbReference type="ARBA" id="ARBA00023136"/>
    </source>
</evidence>
<feature type="transmembrane region" description="Helical" evidence="9">
    <location>
        <begin position="398"/>
        <end position="419"/>
    </location>
</feature>
<keyword evidence="7 9" id="KW-0472">Membrane</keyword>
<feature type="transmembrane region" description="Helical" evidence="9">
    <location>
        <begin position="59"/>
        <end position="80"/>
    </location>
</feature>
<dbReference type="InterPro" id="IPR050171">
    <property type="entry name" value="MFS_Transporters"/>
</dbReference>
<feature type="transmembrane region" description="Helical" evidence="9">
    <location>
        <begin position="328"/>
        <end position="345"/>
    </location>
</feature>
<sequence>MTDAALPPAGQRKTFFGHPRGLVVLFLAEMWERFSYYGMRALLVLFLVQHFLMDQAEAAGTYAAYAALVYLLPIVGGAIADKWLGARKAVTIGALFLVAGHFAMAFEGSGGRQFITVGGQEYEVQTVGRDEHRQQFAVLGTERTAIEFTREGLIRDPAAATSSLPAVTPHDAIEQRVQRDPMGESTVLLAMALIVVGVGFLKANISNVVGALYEKGDQRRDAGFTWFYVGINLGSLLAKILCGWIGLTYGWKYGFGLAGIGMLIGLIVFQLGQPWLEGRAGPPPEMEGKKGLFGVPYGALFSILGIVAVIPTWLLLQRHEMVETGLTWLAPAIFIGMLIWSVTALKGETRSRMLAALILSAFSVLFWMLFEQAGSSLTLMAQNSVVMPSFINAAQSNLVNPLMIVLLGPVFAILWQTLAARKAEPSTPVKFSLALMIMGGSFVMLAWATATQANDIFKIAFLWLGLTYVLHTIAELMISPIGLSMITKLSAPRVIGVMMGVWFLSSSLAHALGGVVAKMTATETVGGVVENPELALRTYGEVYNLFGWVAVAVGLVLLLGSPLLKRMMAGVK</sequence>
<keyword evidence="5" id="KW-0571">Peptide transport</keyword>
<protein>
    <submittedName>
        <fullName evidence="10">Oligopeptide:H+ symporter</fullName>
    </submittedName>
</protein>
<dbReference type="InterPro" id="IPR018456">
    <property type="entry name" value="PTR2_symporter_CS"/>
</dbReference>
<evidence type="ECO:0000256" key="3">
    <source>
        <dbReference type="ARBA" id="ARBA00022475"/>
    </source>
</evidence>
<dbReference type="InterPro" id="IPR000109">
    <property type="entry name" value="POT_fam"/>
</dbReference>
<evidence type="ECO:0000256" key="6">
    <source>
        <dbReference type="ARBA" id="ARBA00022989"/>
    </source>
</evidence>
<evidence type="ECO:0000256" key="9">
    <source>
        <dbReference type="SAM" id="Phobius"/>
    </source>
</evidence>
<gene>
    <name evidence="10" type="ORF">Q0812_01140</name>
</gene>
<dbReference type="PANTHER" id="PTHR23517">
    <property type="entry name" value="RESISTANCE PROTEIN MDTM, PUTATIVE-RELATED-RELATED"/>
    <property type="match status" value="1"/>
</dbReference>
<dbReference type="EMBL" id="JAUKTR010000001">
    <property type="protein sequence ID" value="MDO1558031.1"/>
    <property type="molecule type" value="Genomic_DNA"/>
</dbReference>
<keyword evidence="5" id="KW-0653">Protein transport</keyword>
<feature type="transmembrane region" description="Helical" evidence="9">
    <location>
        <begin position="494"/>
        <end position="517"/>
    </location>
</feature>
<dbReference type="RefSeq" id="WP_302108455.1">
    <property type="nucleotide sequence ID" value="NZ_JAUKTR010000001.1"/>
</dbReference>
<reference evidence="10" key="1">
    <citation type="submission" date="2023-07" db="EMBL/GenBank/DDBJ databases">
        <title>Brevundimonas soil sp. nov., isolated from the soil of chemical plant.</title>
        <authorList>
            <person name="Wu N."/>
        </authorList>
    </citation>
    <scope>NUCLEOTIDE SEQUENCE</scope>
    <source>
        <strain evidence="10">XZ-24</strain>
    </source>
</reference>
<feature type="transmembrane region" description="Helical" evidence="9">
    <location>
        <begin position="187"/>
        <end position="213"/>
    </location>
</feature>
<dbReference type="Gene3D" id="1.20.1250.20">
    <property type="entry name" value="MFS general substrate transporter like domains"/>
    <property type="match status" value="2"/>
</dbReference>
<dbReference type="PROSITE" id="PS01023">
    <property type="entry name" value="PTR2_2"/>
    <property type="match status" value="1"/>
</dbReference>
<dbReference type="PANTHER" id="PTHR23517:SF15">
    <property type="entry name" value="PROTON-DEPENDENT OLIGOPEPTIDE FAMILY TRANSPORT PROTEIN"/>
    <property type="match status" value="1"/>
</dbReference>
<keyword evidence="4 8" id="KW-0812">Transmembrane</keyword>
<feature type="transmembrane region" description="Helical" evidence="9">
    <location>
        <begin position="292"/>
        <end position="316"/>
    </location>
</feature>
<evidence type="ECO:0000256" key="4">
    <source>
        <dbReference type="ARBA" id="ARBA00022692"/>
    </source>
</evidence>
<accession>A0ABT8SI27</accession>
<evidence type="ECO:0000256" key="8">
    <source>
        <dbReference type="RuleBase" id="RU003755"/>
    </source>
</evidence>
<keyword evidence="6 9" id="KW-1133">Transmembrane helix</keyword>
<feature type="transmembrane region" description="Helical" evidence="9">
    <location>
        <begin position="352"/>
        <end position="370"/>
    </location>
</feature>
<evidence type="ECO:0000256" key="5">
    <source>
        <dbReference type="ARBA" id="ARBA00022856"/>
    </source>
</evidence>
<evidence type="ECO:0000313" key="11">
    <source>
        <dbReference type="Proteomes" id="UP001169063"/>
    </source>
</evidence>
<evidence type="ECO:0000256" key="1">
    <source>
        <dbReference type="ARBA" id="ARBA00004651"/>
    </source>
</evidence>
<feature type="transmembrane region" description="Helical" evidence="9">
    <location>
        <begin position="253"/>
        <end position="271"/>
    </location>
</feature>
<feature type="transmembrane region" description="Helical" evidence="9">
    <location>
        <begin position="456"/>
        <end position="474"/>
    </location>
</feature>
<dbReference type="Pfam" id="PF00854">
    <property type="entry name" value="PTR2"/>
    <property type="match status" value="1"/>
</dbReference>
<keyword evidence="2 8" id="KW-0813">Transport</keyword>
<comment type="subcellular location">
    <subcellularLocation>
        <location evidence="1">Cell membrane</location>
        <topology evidence="1">Multi-pass membrane protein</topology>
    </subcellularLocation>
    <subcellularLocation>
        <location evidence="8">Membrane</location>
        <topology evidence="8">Multi-pass membrane protein</topology>
    </subcellularLocation>
</comment>
<dbReference type="InterPro" id="IPR005279">
    <property type="entry name" value="Dipep/tripep_permease"/>
</dbReference>
<evidence type="ECO:0000313" key="10">
    <source>
        <dbReference type="EMBL" id="MDO1558031.1"/>
    </source>
</evidence>
<dbReference type="CDD" id="cd17346">
    <property type="entry name" value="MFS_DtpA_like"/>
    <property type="match status" value="1"/>
</dbReference>
<feature type="transmembrane region" description="Helical" evidence="9">
    <location>
        <begin position="431"/>
        <end position="450"/>
    </location>
</feature>
<feature type="transmembrane region" description="Helical" evidence="9">
    <location>
        <begin position="225"/>
        <end position="247"/>
    </location>
</feature>
<feature type="transmembrane region" description="Helical" evidence="9">
    <location>
        <begin position="545"/>
        <end position="564"/>
    </location>
</feature>
<keyword evidence="3" id="KW-1003">Cell membrane</keyword>
<evidence type="ECO:0000256" key="2">
    <source>
        <dbReference type="ARBA" id="ARBA00022448"/>
    </source>
</evidence>
<dbReference type="NCBIfam" id="TIGR00924">
    <property type="entry name" value="yjdL_sub1_fam"/>
    <property type="match status" value="1"/>
</dbReference>
<comment type="similarity">
    <text evidence="8">Belongs to the major facilitator superfamily. Proton-dependent oligopeptide transporter (POT/PTR) (TC 2.A.17) family.</text>
</comment>
<dbReference type="SUPFAM" id="SSF103473">
    <property type="entry name" value="MFS general substrate transporter"/>
    <property type="match status" value="1"/>
</dbReference>
<organism evidence="10 11">
    <name type="scientific">Peiella sedimenti</name>
    <dbReference type="NCBI Taxonomy" id="3061083"/>
    <lineage>
        <taxon>Bacteria</taxon>
        <taxon>Pseudomonadati</taxon>
        <taxon>Pseudomonadota</taxon>
        <taxon>Alphaproteobacteria</taxon>
        <taxon>Caulobacterales</taxon>
        <taxon>Caulobacteraceae</taxon>
        <taxon>Peiella</taxon>
    </lineage>
</organism>
<comment type="caution">
    <text evidence="10">The sequence shown here is derived from an EMBL/GenBank/DDBJ whole genome shotgun (WGS) entry which is preliminary data.</text>
</comment>
<dbReference type="Proteomes" id="UP001169063">
    <property type="component" value="Unassembled WGS sequence"/>
</dbReference>
<name>A0ABT8SI27_9CAUL</name>